<evidence type="ECO:0008006" key="4">
    <source>
        <dbReference type="Google" id="ProtNLM"/>
    </source>
</evidence>
<proteinExistence type="predicted"/>
<evidence type="ECO:0000313" key="3">
    <source>
        <dbReference type="Proteomes" id="UP000015102"/>
    </source>
</evidence>
<evidence type="ECO:0000256" key="1">
    <source>
        <dbReference type="SAM" id="SignalP"/>
    </source>
</evidence>
<keyword evidence="1" id="KW-0732">Signal</keyword>
<feature type="chain" id="PRO_5004577985" description="Protein quiver" evidence="1">
    <location>
        <begin position="17"/>
        <end position="82"/>
    </location>
</feature>
<accession>T1H4J0</accession>
<name>T1H4J0_MEGSC</name>
<dbReference type="HOGENOM" id="CLU_2560872_0_0_1"/>
<protein>
    <recommendedName>
        <fullName evidence="4">Protein quiver</fullName>
    </recommendedName>
</protein>
<dbReference type="Proteomes" id="UP000015102">
    <property type="component" value="Unassembled WGS sequence"/>
</dbReference>
<dbReference type="AlphaFoldDB" id="T1H4J0"/>
<dbReference type="EMBL" id="CAQQ02382590">
    <property type="status" value="NOT_ANNOTATED_CDS"/>
    <property type="molecule type" value="Genomic_DNA"/>
</dbReference>
<evidence type="ECO:0000313" key="2">
    <source>
        <dbReference type="EnsemblMetazoa" id="MESCA011199-PA"/>
    </source>
</evidence>
<reference evidence="2" key="2">
    <citation type="submission" date="2015-06" db="UniProtKB">
        <authorList>
            <consortium name="EnsemblMetazoa"/>
        </authorList>
    </citation>
    <scope>IDENTIFICATION</scope>
</reference>
<dbReference type="EnsemblMetazoa" id="MESCA011199-RA">
    <property type="protein sequence ID" value="MESCA011199-PA"/>
    <property type="gene ID" value="MESCA011199"/>
</dbReference>
<feature type="signal peptide" evidence="1">
    <location>
        <begin position="1"/>
        <end position="16"/>
    </location>
</feature>
<organism evidence="2 3">
    <name type="scientific">Megaselia scalaris</name>
    <name type="common">Humpbacked fly</name>
    <name type="synonym">Phora scalaris</name>
    <dbReference type="NCBI Taxonomy" id="36166"/>
    <lineage>
        <taxon>Eukaryota</taxon>
        <taxon>Metazoa</taxon>
        <taxon>Ecdysozoa</taxon>
        <taxon>Arthropoda</taxon>
        <taxon>Hexapoda</taxon>
        <taxon>Insecta</taxon>
        <taxon>Pterygota</taxon>
        <taxon>Neoptera</taxon>
        <taxon>Endopterygota</taxon>
        <taxon>Diptera</taxon>
        <taxon>Brachycera</taxon>
        <taxon>Muscomorpha</taxon>
        <taxon>Platypezoidea</taxon>
        <taxon>Phoridae</taxon>
        <taxon>Megaseliini</taxon>
        <taxon>Megaselia</taxon>
    </lineage>
</organism>
<reference evidence="3" key="1">
    <citation type="submission" date="2013-02" db="EMBL/GenBank/DDBJ databases">
        <authorList>
            <person name="Hughes D."/>
        </authorList>
    </citation>
    <scope>NUCLEOTIDE SEQUENCE</scope>
    <source>
        <strain>Durham</strain>
        <strain evidence="3">NC isolate 2 -- Noor lab</strain>
    </source>
</reference>
<sequence length="82" mass="9225">MYNVAISSLNLVVTSALHCWQCSSDTLGAEDFCGEVFKKDSIPEDVQRRNYLDVTKHCNSSGIHSEFLIPVCRKTVEENICE</sequence>
<keyword evidence="3" id="KW-1185">Reference proteome</keyword>